<proteinExistence type="inferred from homology"/>
<dbReference type="SUPFAM" id="SSF47027">
    <property type="entry name" value="Acyl-CoA binding protein"/>
    <property type="match status" value="1"/>
</dbReference>
<feature type="compositionally biased region" description="Polar residues" evidence="14">
    <location>
        <begin position="254"/>
        <end position="263"/>
    </location>
</feature>
<dbReference type="GO" id="GO:0005777">
    <property type="term" value="C:peroxisome"/>
    <property type="evidence" value="ECO:0007669"/>
    <property type="project" value="TreeGrafter"/>
</dbReference>
<keyword evidence="9 15" id="KW-0472">Membrane</keyword>
<evidence type="ECO:0000256" key="1">
    <source>
        <dbReference type="ARBA" id="ARBA00004167"/>
    </source>
</evidence>
<dbReference type="InterPro" id="IPR000582">
    <property type="entry name" value="Acyl-CoA-binding_protein"/>
</dbReference>
<reference evidence="17" key="3">
    <citation type="submission" date="2025-09" db="UniProtKB">
        <authorList>
            <consortium name="Ensembl"/>
        </authorList>
    </citation>
    <scope>IDENTIFICATION</scope>
</reference>
<keyword evidence="6" id="KW-0072">Autophagy</keyword>
<dbReference type="InterPro" id="IPR014352">
    <property type="entry name" value="FERM/acyl-CoA-bd_prot_sf"/>
</dbReference>
<dbReference type="Gene3D" id="1.20.80.10">
    <property type="match status" value="1"/>
</dbReference>
<reference evidence="17" key="2">
    <citation type="submission" date="2025-08" db="UniProtKB">
        <authorList>
            <consortium name="Ensembl"/>
        </authorList>
    </citation>
    <scope>IDENTIFICATION</scope>
</reference>
<dbReference type="PANTHER" id="PTHR23310">
    <property type="entry name" value="ACYL-COA-BINDING PROTEIN, ACBP"/>
    <property type="match status" value="1"/>
</dbReference>
<dbReference type="GeneID" id="108431881"/>
<evidence type="ECO:0000256" key="2">
    <source>
        <dbReference type="ARBA" id="ARBA00010310"/>
    </source>
</evidence>
<dbReference type="Pfam" id="PF00887">
    <property type="entry name" value="ACBP"/>
    <property type="match status" value="1"/>
</dbReference>
<feature type="binding site" evidence="12">
    <location>
        <begin position="20"/>
        <end position="29"/>
    </location>
    <ligand>
        <name>an acyl-CoA</name>
        <dbReference type="ChEBI" id="CHEBI:58342"/>
    </ligand>
</feature>
<dbReference type="PIRSF" id="PIRSF002412">
    <property type="entry name" value="MA_DBI"/>
    <property type="match status" value="1"/>
</dbReference>
<dbReference type="STRING" id="42514.ENSPNAP00000037844"/>
<dbReference type="GeneTree" id="ENSGT00940000156350"/>
<feature type="binding site" evidence="12">
    <location>
        <position position="85"/>
    </location>
    <ligand>
        <name>an acyl-CoA</name>
        <dbReference type="ChEBI" id="CHEBI:58342"/>
    </ligand>
</feature>
<feature type="transmembrane region" description="Helical" evidence="15">
    <location>
        <begin position="475"/>
        <end position="499"/>
    </location>
</feature>
<evidence type="ECO:0000313" key="18">
    <source>
        <dbReference type="Proteomes" id="UP001501920"/>
    </source>
</evidence>
<evidence type="ECO:0000256" key="5">
    <source>
        <dbReference type="ARBA" id="ARBA00022989"/>
    </source>
</evidence>
<feature type="compositionally biased region" description="Acidic residues" evidence="14">
    <location>
        <begin position="191"/>
        <end position="220"/>
    </location>
</feature>
<feature type="domain" description="ACB" evidence="16">
    <location>
        <begin position="9"/>
        <end position="98"/>
    </location>
</feature>
<dbReference type="PRINTS" id="PR00689">
    <property type="entry name" value="ACOABINDINGP"/>
</dbReference>
<keyword evidence="3 11" id="KW-0813">Transport</keyword>
<keyword evidence="5 15" id="KW-1133">Transmembrane helix</keyword>
<evidence type="ECO:0000256" key="7">
    <source>
        <dbReference type="ARBA" id="ARBA00023054"/>
    </source>
</evidence>
<keyword evidence="8 11" id="KW-0446">Lipid-binding</keyword>
<comment type="subcellular location">
    <subcellularLocation>
        <location evidence="1">Membrane</location>
        <topology evidence="1">Single-pass membrane protein</topology>
    </subcellularLocation>
</comment>
<evidence type="ECO:0000256" key="9">
    <source>
        <dbReference type="ARBA" id="ARBA00023136"/>
    </source>
</evidence>
<evidence type="ECO:0000256" key="15">
    <source>
        <dbReference type="SAM" id="Phobius"/>
    </source>
</evidence>
<comment type="function">
    <text evidence="10">Acyl-CoA binding protein which acts as the peroxisome receptor for pexophagy but is dispensable for aggrephagy and nonselective autophagy. Binds medium- and long-chain acyl-CoA esters.</text>
</comment>
<dbReference type="GO" id="GO:0000425">
    <property type="term" value="P:pexophagy"/>
    <property type="evidence" value="ECO:0007669"/>
    <property type="project" value="InterPro"/>
</dbReference>
<evidence type="ECO:0000256" key="8">
    <source>
        <dbReference type="ARBA" id="ARBA00023121"/>
    </source>
</evidence>
<dbReference type="Ensembl" id="ENSPNAT00000034724.2">
    <property type="protein sequence ID" value="ENSPNAP00000037844.2"/>
    <property type="gene ID" value="ENSPNAG00000029918.2"/>
</dbReference>
<feature type="coiled-coil region" evidence="13">
    <location>
        <begin position="420"/>
        <end position="447"/>
    </location>
</feature>
<dbReference type="RefSeq" id="XP_037393113.1">
    <property type="nucleotide sequence ID" value="XM_037537216.1"/>
</dbReference>
<evidence type="ECO:0000256" key="4">
    <source>
        <dbReference type="ARBA" id="ARBA00022692"/>
    </source>
</evidence>
<dbReference type="InterPro" id="IPR022408">
    <property type="entry name" value="Acyl-CoA-binding_prot_CS"/>
</dbReference>
<dbReference type="PROSITE" id="PS51228">
    <property type="entry name" value="ACB_2"/>
    <property type="match status" value="1"/>
</dbReference>
<dbReference type="GO" id="GO:0016020">
    <property type="term" value="C:membrane"/>
    <property type="evidence" value="ECO:0007669"/>
    <property type="project" value="UniProtKB-SubCell"/>
</dbReference>
<dbReference type="InterPro" id="IPR035984">
    <property type="entry name" value="Acyl-CoA-binding_sf"/>
</dbReference>
<evidence type="ECO:0000256" key="13">
    <source>
        <dbReference type="SAM" id="Coils"/>
    </source>
</evidence>
<keyword evidence="7 13" id="KW-0175">Coiled coil</keyword>
<comment type="similarity">
    <text evidence="2">Belongs to the ATG37 family.</text>
</comment>
<organism evidence="17 18">
    <name type="scientific">Pygocentrus nattereri</name>
    <name type="common">Red-bellied piranha</name>
    <dbReference type="NCBI Taxonomy" id="42514"/>
    <lineage>
        <taxon>Eukaryota</taxon>
        <taxon>Metazoa</taxon>
        <taxon>Chordata</taxon>
        <taxon>Craniata</taxon>
        <taxon>Vertebrata</taxon>
        <taxon>Euteleostomi</taxon>
        <taxon>Actinopterygii</taxon>
        <taxon>Neopterygii</taxon>
        <taxon>Teleostei</taxon>
        <taxon>Ostariophysi</taxon>
        <taxon>Characiformes</taxon>
        <taxon>Characoidei</taxon>
        <taxon>Pygocentrus</taxon>
    </lineage>
</organism>
<name>A0A3B4ERC3_PYGNA</name>
<feature type="region of interest" description="Disordered" evidence="14">
    <location>
        <begin position="288"/>
        <end position="415"/>
    </location>
</feature>
<dbReference type="CTD" id="553674"/>
<evidence type="ECO:0000256" key="6">
    <source>
        <dbReference type="ARBA" id="ARBA00023006"/>
    </source>
</evidence>
<protein>
    <recommendedName>
        <fullName evidence="11">Acyl-CoA-binding domain-containing protein 5</fullName>
    </recommendedName>
</protein>
<evidence type="ECO:0000256" key="14">
    <source>
        <dbReference type="SAM" id="MobiDB-lite"/>
    </source>
</evidence>
<evidence type="ECO:0000256" key="3">
    <source>
        <dbReference type="ARBA" id="ARBA00022448"/>
    </source>
</evidence>
<evidence type="ECO:0000256" key="10">
    <source>
        <dbReference type="ARBA" id="ARBA00025481"/>
    </source>
</evidence>
<dbReference type="Proteomes" id="UP001501920">
    <property type="component" value="Chromosome 3"/>
</dbReference>
<dbReference type="PANTHER" id="PTHR23310:SF6">
    <property type="entry name" value="ACYL-COA-BINDING DOMAIN-CONTAINING PROTEIN 5"/>
    <property type="match status" value="1"/>
</dbReference>
<dbReference type="GO" id="GO:0006631">
    <property type="term" value="P:fatty acid metabolic process"/>
    <property type="evidence" value="ECO:0007669"/>
    <property type="project" value="TreeGrafter"/>
</dbReference>
<dbReference type="InterPro" id="IPR016347">
    <property type="entry name" value="ACBD5"/>
</dbReference>
<dbReference type="CDD" id="cd00435">
    <property type="entry name" value="ACBP"/>
    <property type="match status" value="1"/>
</dbReference>
<keyword evidence="4 15" id="KW-0812">Transmembrane</keyword>
<feature type="binding site" evidence="12">
    <location>
        <position position="66"/>
    </location>
    <ligand>
        <name>an acyl-CoA</name>
        <dbReference type="ChEBI" id="CHEBI:58342"/>
    </ligand>
</feature>
<dbReference type="RefSeq" id="XP_037393114.1">
    <property type="nucleotide sequence ID" value="XM_037537217.1"/>
</dbReference>
<feature type="region of interest" description="Disordered" evidence="14">
    <location>
        <begin position="165"/>
        <end position="276"/>
    </location>
</feature>
<evidence type="ECO:0000256" key="12">
    <source>
        <dbReference type="PIRSR" id="PIRSR002412-1"/>
    </source>
</evidence>
<feature type="compositionally biased region" description="Low complexity" evidence="14">
    <location>
        <begin position="374"/>
        <end position="392"/>
    </location>
</feature>
<dbReference type="AlphaFoldDB" id="A0A3B4ERC3"/>
<feature type="binding site" evidence="12">
    <location>
        <begin position="40"/>
        <end position="44"/>
    </location>
    <ligand>
        <name>an acyl-CoA</name>
        <dbReference type="ChEBI" id="CHEBI:58342"/>
    </ligand>
</feature>
<dbReference type="GO" id="GO:0000062">
    <property type="term" value="F:fatty-acyl-CoA binding"/>
    <property type="evidence" value="ECO:0007669"/>
    <property type="project" value="InterPro"/>
</dbReference>
<reference evidence="17 18" key="1">
    <citation type="submission" date="2020-10" db="EMBL/GenBank/DDBJ databases">
        <title>Pygocentrus nattereri (red-bellied piranha) genome, fPygNat1, primary haplotype.</title>
        <authorList>
            <person name="Myers G."/>
            <person name="Meyer A."/>
            <person name="Karagic N."/>
            <person name="Pippel M."/>
            <person name="Winkler S."/>
            <person name="Tracey A."/>
            <person name="Wood J."/>
            <person name="Formenti G."/>
            <person name="Howe K."/>
            <person name="Fedrigo O."/>
            <person name="Jarvis E.D."/>
        </authorList>
    </citation>
    <scope>NUCLEOTIDE SEQUENCE [LARGE SCALE GENOMIC DNA]</scope>
</reference>
<evidence type="ECO:0000259" key="16">
    <source>
        <dbReference type="PROSITE" id="PS51228"/>
    </source>
</evidence>
<dbReference type="FunFam" id="1.20.80.10:FF:000010">
    <property type="entry name" value="Acyl-CoA-binding domain-containing protein 5"/>
    <property type="match status" value="1"/>
</dbReference>
<evidence type="ECO:0000313" key="17">
    <source>
        <dbReference type="Ensembl" id="ENSPNAP00000037844.2"/>
    </source>
</evidence>
<sequence length="511" mass="56963">MELDTKPIHEQRFDAAVKVIQSLPTNGSFQPSNQMMLKFYSYYKQATQGPCNIPRPGFWDPVGKAKWDAWHSLGDMPEEEAMTAYVDDLKLILESMPMTDEVEQLLQVLGPFYELVDEKKKISEVSDLTTARLERFAKQLEGFGNMITAPSKSVTKSIIRTMEMNGTLDSYPTKKGDAPKNNIQEIKEQEDRGDEDEKEEDDDDSDDDDEEEEEEEEEEPEQVKKVPAPKKKATNGKAKGVPNGTIGHKVEIMTNGTHSSKSALNGEHLAEEEDAVTQETVIQHVNGFTKDDDEDVSSLHHVASDSDGEVYCDSVDQFGVEEESQGRLSSLREPQPTGWDPKDLPGVQESVQHGGEDWKTSGGGPQRQRLSMDRPGSSVVRRGRASRSPSSGFGTRGPLQGGGGDGERWGTDGAVSGDLNEQIVTALARLQEDMQSVLERLHTLEALTASQARSAVLPSEYLLPPANRAQKKPCWWPFDVSPGTVAFAIVWPFVVQWLIRLYFQRRRRKIN</sequence>
<keyword evidence="18" id="KW-1185">Reference proteome</keyword>
<accession>A0A3B4ERC3</accession>
<dbReference type="PROSITE" id="PS00880">
    <property type="entry name" value="ACB_1"/>
    <property type="match status" value="1"/>
</dbReference>
<evidence type="ECO:0000256" key="11">
    <source>
        <dbReference type="PIRNR" id="PIRNR002412"/>
    </source>
</evidence>